<evidence type="ECO:0000256" key="1">
    <source>
        <dbReference type="SAM" id="Phobius"/>
    </source>
</evidence>
<comment type="caution">
    <text evidence="3">The sequence shown here is derived from an EMBL/GenBank/DDBJ whole genome shotgun (WGS) entry which is preliminary data.</text>
</comment>
<dbReference type="Proteomes" id="UP000266188">
    <property type="component" value="Unassembled WGS sequence"/>
</dbReference>
<accession>A0A3A2Z574</accession>
<gene>
    <name evidence="3" type="ORF">PHISCL_09823</name>
</gene>
<keyword evidence="1" id="KW-0812">Transmembrane</keyword>
<dbReference type="PANTHER" id="PTHR43751:SF3">
    <property type="entry name" value="SULFATASE N-TERMINAL DOMAIN-CONTAINING PROTEIN"/>
    <property type="match status" value="1"/>
</dbReference>
<dbReference type="EMBL" id="MVGC01000694">
    <property type="protein sequence ID" value="RJE17840.1"/>
    <property type="molecule type" value="Genomic_DNA"/>
</dbReference>
<dbReference type="Pfam" id="PF00884">
    <property type="entry name" value="Sulfatase"/>
    <property type="match status" value="1"/>
</dbReference>
<dbReference type="Gene3D" id="3.40.720.10">
    <property type="entry name" value="Alkaline Phosphatase, subunit A"/>
    <property type="match status" value="1"/>
</dbReference>
<evidence type="ECO:0000259" key="2">
    <source>
        <dbReference type="Pfam" id="PF00884"/>
    </source>
</evidence>
<proteinExistence type="predicted"/>
<reference evidence="4" key="1">
    <citation type="submission" date="2017-02" db="EMBL/GenBank/DDBJ databases">
        <authorList>
            <person name="Tafer H."/>
            <person name="Lopandic K."/>
        </authorList>
    </citation>
    <scope>NUCLEOTIDE SEQUENCE [LARGE SCALE GENOMIC DNA]</scope>
    <source>
        <strain evidence="4">CBS 366.77</strain>
    </source>
</reference>
<keyword evidence="1" id="KW-0472">Membrane</keyword>
<dbReference type="InterPro" id="IPR000917">
    <property type="entry name" value="Sulfatase_N"/>
</dbReference>
<dbReference type="PANTHER" id="PTHR43751">
    <property type="entry name" value="SULFATASE"/>
    <property type="match status" value="1"/>
</dbReference>
<dbReference type="SUPFAM" id="SSF53649">
    <property type="entry name" value="Alkaline phosphatase-like"/>
    <property type="match status" value="1"/>
</dbReference>
<dbReference type="OrthoDB" id="96314at2759"/>
<keyword evidence="1" id="KW-1133">Transmembrane helix</keyword>
<feature type="transmembrane region" description="Helical" evidence="1">
    <location>
        <begin position="40"/>
        <end position="63"/>
    </location>
</feature>
<feature type="transmembrane region" description="Helical" evidence="1">
    <location>
        <begin position="118"/>
        <end position="143"/>
    </location>
</feature>
<dbReference type="AlphaFoldDB" id="A0A3A2Z574"/>
<evidence type="ECO:0000313" key="4">
    <source>
        <dbReference type="Proteomes" id="UP000266188"/>
    </source>
</evidence>
<evidence type="ECO:0000313" key="3">
    <source>
        <dbReference type="EMBL" id="RJE17840.1"/>
    </source>
</evidence>
<keyword evidence="4" id="KW-1185">Reference proteome</keyword>
<dbReference type="InterPro" id="IPR052701">
    <property type="entry name" value="GAG_Ulvan_Degrading_Sulfatases"/>
</dbReference>
<feature type="transmembrane region" description="Helical" evidence="1">
    <location>
        <begin position="186"/>
        <end position="204"/>
    </location>
</feature>
<name>A0A3A2Z574_9EURO</name>
<dbReference type="STRING" id="2070753.A0A3A2Z574"/>
<feature type="domain" description="Sulfatase N-terminal" evidence="2">
    <location>
        <begin position="540"/>
        <end position="700"/>
    </location>
</feature>
<sequence length="836" mass="94277">MALISSIPSIPPILFAIVVVSVLSTKILHILQHIQSLPFVYFVLYSPTLFLPDVLVITVLRLLLQSPETRLQWVLFYLGGALTLLTWFAASTHFGFFLETGSEVQWGASESFLRDPAAMKILFSGIYTVIASGAVIFAISFFVSTRLYSMTGRWLHAVRDRCWESIKEPRSLLPHSQPMNIRRCSFHWLLPTSAIVISLFFLLLTRPAVPYNHLSGAIPLTMLNAFHGQAAGCRPQPRPFPFLDDGESTHFRRPLNWAFGSKPEEEERERPSWLPEDIPPGFHRWEVGSAIHEEKYGVQAIQCAPEVFEHYNAARDPMKVSNLDEEILAPLQDAFKDVDIQHVMLVILESGRKELFPTQPGTPLYDALLDSHEEKDKEDAMDKLAQMTLVSQMLTGEYAVDSLGQPANLSASKWQDPAGPDMGGINVRGALTGSSLTLKSMMMGHCGVQPLPVDLLEEAGLDIYQPCLPQIFELFNRKNASAEEIQEKPFLGYNWKSVFTQSCTDTYDRQNILQERMGFKEKVTKEVIEDVESKHYPPKGEEVNYFGFAEEETYPYLRDLVFGAVENNTRLFLSHLTSSTHHPWGVPENYTKVQYMGKKGSVDHSLMNNYLNTIRYIDDWLGDIMGLLDEAGISNSTLIAIVGDHGQAFGEDAKVTGTFENGHISNFRVPLVFRHPQLPRVHVDANATSLTILPTILDLMIQTKSLKQEDETVASAILPEYQGQSMIRPFKNEREDGMPVWNMALINSGGSMLAITSTTSPFRLIMPLKTEFAFRFTHLGKDPGETQPLQAWTMPRLSSLVMADHGEDAAAWLEEAVKVGHWWVDEQKRVWDYRGR</sequence>
<feature type="transmembrane region" description="Helical" evidence="1">
    <location>
        <begin position="12"/>
        <end position="34"/>
    </location>
</feature>
<protein>
    <submittedName>
        <fullName evidence="3">Sulfatase domain protein</fullName>
    </submittedName>
</protein>
<organism evidence="3 4">
    <name type="scientific">Aspergillus sclerotialis</name>
    <dbReference type="NCBI Taxonomy" id="2070753"/>
    <lineage>
        <taxon>Eukaryota</taxon>
        <taxon>Fungi</taxon>
        <taxon>Dikarya</taxon>
        <taxon>Ascomycota</taxon>
        <taxon>Pezizomycotina</taxon>
        <taxon>Eurotiomycetes</taxon>
        <taxon>Eurotiomycetidae</taxon>
        <taxon>Eurotiales</taxon>
        <taxon>Aspergillaceae</taxon>
        <taxon>Aspergillus</taxon>
        <taxon>Aspergillus subgen. Polypaecilum</taxon>
    </lineage>
</organism>
<dbReference type="InterPro" id="IPR017850">
    <property type="entry name" value="Alkaline_phosphatase_core_sf"/>
</dbReference>
<feature type="transmembrane region" description="Helical" evidence="1">
    <location>
        <begin position="75"/>
        <end position="98"/>
    </location>
</feature>